<dbReference type="GO" id="GO:0032259">
    <property type="term" value="P:methylation"/>
    <property type="evidence" value="ECO:0007669"/>
    <property type="project" value="UniProtKB-KW"/>
</dbReference>
<keyword evidence="6 12" id="KW-0489">Methyltransferase</keyword>
<dbReference type="CDD" id="cd02440">
    <property type="entry name" value="AdoMet_MTases"/>
    <property type="match status" value="1"/>
</dbReference>
<evidence type="ECO:0000256" key="2">
    <source>
        <dbReference type="ARBA" id="ARBA00005369"/>
    </source>
</evidence>
<evidence type="ECO:0000313" key="12">
    <source>
        <dbReference type="EMBL" id="OIJ88513.1"/>
    </source>
</evidence>
<evidence type="ECO:0000256" key="4">
    <source>
        <dbReference type="ARBA" id="ARBA00013346"/>
    </source>
</evidence>
<dbReference type="PANTHER" id="PTHR11579">
    <property type="entry name" value="PROTEIN-L-ISOASPARTATE O-METHYLTRANSFERASE"/>
    <property type="match status" value="1"/>
</dbReference>
<evidence type="ECO:0000256" key="6">
    <source>
        <dbReference type="ARBA" id="ARBA00022603"/>
    </source>
</evidence>
<evidence type="ECO:0000256" key="11">
    <source>
        <dbReference type="ARBA" id="ARBA00031350"/>
    </source>
</evidence>
<evidence type="ECO:0000256" key="3">
    <source>
        <dbReference type="ARBA" id="ARBA00011890"/>
    </source>
</evidence>
<dbReference type="PANTHER" id="PTHR11579:SF0">
    <property type="entry name" value="PROTEIN-L-ISOASPARTATE(D-ASPARTATE) O-METHYLTRANSFERASE"/>
    <property type="match status" value="1"/>
</dbReference>
<accession>A0A1S2P3U7</accession>
<evidence type="ECO:0000313" key="13">
    <source>
        <dbReference type="Proteomes" id="UP000179935"/>
    </source>
</evidence>
<dbReference type="Gene3D" id="3.40.50.150">
    <property type="entry name" value="Vaccinia Virus protein VP39"/>
    <property type="match status" value="1"/>
</dbReference>
<comment type="similarity">
    <text evidence="2">Belongs to the methyltransferase superfamily. L-isoaspartyl/D-aspartyl protein methyltransferase family.</text>
</comment>
<dbReference type="OrthoDB" id="5143400at2"/>
<evidence type="ECO:0000256" key="1">
    <source>
        <dbReference type="ARBA" id="ARBA00004496"/>
    </source>
</evidence>
<protein>
    <recommendedName>
        <fullName evidence="4">Protein-L-isoaspartate O-methyltransferase</fullName>
        <ecNumber evidence="3">2.1.1.77</ecNumber>
    </recommendedName>
    <alternativeName>
        <fullName evidence="11">L-isoaspartyl protein carboxyl methyltransferase</fullName>
    </alternativeName>
    <alternativeName>
        <fullName evidence="9">Protein L-isoaspartyl methyltransferase</fullName>
    </alternativeName>
    <alternativeName>
        <fullName evidence="10">Protein-beta-aspartate methyltransferase</fullName>
    </alternativeName>
</protein>
<sequence length="358" mass="38706">MTANGSLRTEPWKRAVERVPRHEFMRGGFFRPVAGAVPSAWSPVLEDGDGWLEGCYQDQSLVTQIAGTVVPTDIRGEIMRQPTSSSTLPSLVLRMLEELEAEPESTVLEIGTGTGYSTAVLCARLGDGQVTSIEYDEDVASRARTALARVGRYPTLISGDGLLGYPEGAPYDRVIATCGVRTIPPDWIEQTRPGGLILATVGGWLGSSELARLTVHEDGTASGPLLGGGASFMLARPQLPPPLGLLPDLSAGKEREAAIGADVLSNWTSRFVVQSAAPRAQRLTLQQDGHVEDVLIDVESGSWAALYEVNDRWVVRQDGPEALWDAVEDRLSRWRTDGAPALEKFTVHVSPQGQVIRW</sequence>
<dbReference type="Proteomes" id="UP000179935">
    <property type="component" value="Unassembled WGS sequence"/>
</dbReference>
<dbReference type="InterPro" id="IPR029063">
    <property type="entry name" value="SAM-dependent_MTases_sf"/>
</dbReference>
<keyword evidence="8" id="KW-0949">S-adenosyl-L-methionine</keyword>
<evidence type="ECO:0000256" key="8">
    <source>
        <dbReference type="ARBA" id="ARBA00022691"/>
    </source>
</evidence>
<gene>
    <name evidence="12" type="ORF">BIV24_21595</name>
</gene>
<comment type="subcellular location">
    <subcellularLocation>
        <location evidence="1">Cytoplasm</location>
    </subcellularLocation>
</comment>
<name>A0A1S2P3U7_9ACTN</name>
<dbReference type="SUPFAM" id="SSF53335">
    <property type="entry name" value="S-adenosyl-L-methionine-dependent methyltransferases"/>
    <property type="match status" value="1"/>
</dbReference>
<organism evidence="12 13">
    <name type="scientific">Streptomyces colonosanans</name>
    <dbReference type="NCBI Taxonomy" id="1428652"/>
    <lineage>
        <taxon>Bacteria</taxon>
        <taxon>Bacillati</taxon>
        <taxon>Actinomycetota</taxon>
        <taxon>Actinomycetes</taxon>
        <taxon>Kitasatosporales</taxon>
        <taxon>Streptomycetaceae</taxon>
        <taxon>Streptomyces</taxon>
    </lineage>
</organism>
<dbReference type="NCBIfam" id="TIGR04188">
    <property type="entry name" value="methyltr_grsp"/>
    <property type="match status" value="1"/>
</dbReference>
<evidence type="ECO:0000256" key="7">
    <source>
        <dbReference type="ARBA" id="ARBA00022679"/>
    </source>
</evidence>
<dbReference type="InterPro" id="IPR000682">
    <property type="entry name" value="PCMT"/>
</dbReference>
<keyword evidence="13" id="KW-1185">Reference proteome</keyword>
<dbReference type="Pfam" id="PF01135">
    <property type="entry name" value="PCMT"/>
    <property type="match status" value="1"/>
</dbReference>
<keyword evidence="5" id="KW-0963">Cytoplasm</keyword>
<keyword evidence="7 12" id="KW-0808">Transferase</keyword>
<reference evidence="12 13" key="1">
    <citation type="submission" date="2016-10" db="EMBL/GenBank/DDBJ databases">
        <title>Genome sequence of Streptomyces sp. MUSC 93.</title>
        <authorList>
            <person name="Lee L.-H."/>
            <person name="Ser H.-L."/>
            <person name="Law J.W.-F."/>
        </authorList>
    </citation>
    <scope>NUCLEOTIDE SEQUENCE [LARGE SCALE GENOMIC DNA]</scope>
    <source>
        <strain evidence="12 13">MUSC 93</strain>
    </source>
</reference>
<evidence type="ECO:0000256" key="5">
    <source>
        <dbReference type="ARBA" id="ARBA00022490"/>
    </source>
</evidence>
<evidence type="ECO:0000256" key="10">
    <source>
        <dbReference type="ARBA" id="ARBA00031323"/>
    </source>
</evidence>
<comment type="caution">
    <text evidence="12">The sequence shown here is derived from an EMBL/GenBank/DDBJ whole genome shotgun (WGS) entry which is preliminary data.</text>
</comment>
<dbReference type="GO" id="GO:0005737">
    <property type="term" value="C:cytoplasm"/>
    <property type="evidence" value="ECO:0007669"/>
    <property type="project" value="UniProtKB-SubCell"/>
</dbReference>
<dbReference type="EC" id="2.1.1.77" evidence="3"/>
<dbReference type="GO" id="GO:0004719">
    <property type="term" value="F:protein-L-isoaspartate (D-aspartate) O-methyltransferase activity"/>
    <property type="evidence" value="ECO:0007669"/>
    <property type="project" value="UniProtKB-EC"/>
</dbReference>
<proteinExistence type="inferred from homology"/>
<dbReference type="STRING" id="1428652.BIV24_21595"/>
<dbReference type="EMBL" id="MLYP01000057">
    <property type="protein sequence ID" value="OIJ88513.1"/>
    <property type="molecule type" value="Genomic_DNA"/>
</dbReference>
<evidence type="ECO:0000256" key="9">
    <source>
        <dbReference type="ARBA" id="ARBA00030757"/>
    </source>
</evidence>
<dbReference type="AlphaFoldDB" id="A0A1S2P3U7"/>
<dbReference type="InterPro" id="IPR026448">
    <property type="entry name" value="Methyltr_grasp"/>
</dbReference>